<organism evidence="1 2">
    <name type="scientific">uncultured phage cr3_1</name>
    <dbReference type="NCBI Taxonomy" id="2772065"/>
    <lineage>
        <taxon>Viruses</taxon>
        <taxon>Duplodnaviria</taxon>
        <taxon>Heunggongvirae</taxon>
        <taxon>Uroviricota</taxon>
        <taxon>Caudoviricetes</taxon>
        <taxon>Crassvirales</taxon>
        <taxon>Intestiviridae</taxon>
        <taxon>Crudevirinae</taxon>
        <taxon>Diorhovirus</taxon>
        <taxon>Diorhovirus intestinalis</taxon>
    </lineage>
</organism>
<dbReference type="RefSeq" id="YP_010110766.1">
    <property type="nucleotide sequence ID" value="NC_055874.1"/>
</dbReference>
<name>A0A7M1RW95_9CAUD</name>
<proteinExistence type="predicted"/>
<reference evidence="1 2" key="1">
    <citation type="submission" date="2020-07" db="EMBL/GenBank/DDBJ databases">
        <title>Taxonomic proposal: Crassvirales, a new order of highly abundant and diverse bacterial viruses.</title>
        <authorList>
            <person name="Shkoporov A.N."/>
            <person name="Stockdale S.R."/>
            <person name="Guerin E."/>
            <person name="Ross R.P."/>
            <person name="Hill C."/>
        </authorList>
    </citation>
    <scope>NUCLEOTIDE SEQUENCE [LARGE SCALE GENOMIC DNA]</scope>
</reference>
<accession>A0A7M1RW95</accession>
<dbReference type="GeneID" id="65129086"/>
<dbReference type="Proteomes" id="UP000594037">
    <property type="component" value="Segment"/>
</dbReference>
<evidence type="ECO:0000313" key="2">
    <source>
        <dbReference type="Proteomes" id="UP000594037"/>
    </source>
</evidence>
<dbReference type="EMBL" id="MT774381">
    <property type="protein sequence ID" value="QOR58608.1"/>
    <property type="molecule type" value="Genomic_DNA"/>
</dbReference>
<keyword evidence="2" id="KW-1185">Reference proteome</keyword>
<evidence type="ECO:0000313" key="1">
    <source>
        <dbReference type="EMBL" id="QOR58608.1"/>
    </source>
</evidence>
<dbReference type="KEGG" id="vg:65129086"/>
<protein>
    <submittedName>
        <fullName evidence="1">Uncharacterized protein</fullName>
    </submittedName>
</protein>
<sequence>MAKRHYEENECIAALKRHSLVNINTAEKAITMAAEGVGIHTLGKIDCLVNYHGYFARVDKGFRPQIYVRERIDNKPSEPKVKKLRMASMVKMDVRMPKK</sequence>